<proteinExistence type="predicted"/>
<evidence type="ECO:0000313" key="2">
    <source>
        <dbReference type="Proteomes" id="UP001431783"/>
    </source>
</evidence>
<name>A0AAW1V009_9CUCU</name>
<gene>
    <name evidence="1" type="ORF">WA026_012345</name>
</gene>
<dbReference type="EMBL" id="JARQZJ010000096">
    <property type="protein sequence ID" value="KAK9885587.1"/>
    <property type="molecule type" value="Genomic_DNA"/>
</dbReference>
<reference evidence="1 2" key="1">
    <citation type="submission" date="2023-03" db="EMBL/GenBank/DDBJ databases">
        <title>Genome insight into feeding habits of ladybird beetles.</title>
        <authorList>
            <person name="Li H.-S."/>
            <person name="Huang Y.-H."/>
            <person name="Pang H."/>
        </authorList>
    </citation>
    <scope>NUCLEOTIDE SEQUENCE [LARGE SCALE GENOMIC DNA]</scope>
    <source>
        <strain evidence="1">SYSU_2023b</strain>
        <tissue evidence="1">Whole body</tissue>
    </source>
</reference>
<keyword evidence="2" id="KW-1185">Reference proteome</keyword>
<sequence>METKGKIICFADHTVLPYSNNSWHMLESEELKELVKIKTWLSYHKLSSNKHKTKYMPLSSYSNNIPDMGHLNIHDGSQTPAAKSVNYLGILLNENMKWD</sequence>
<evidence type="ECO:0000313" key="1">
    <source>
        <dbReference type="EMBL" id="KAK9885587.1"/>
    </source>
</evidence>
<dbReference type="AlphaFoldDB" id="A0AAW1V009"/>
<comment type="caution">
    <text evidence="1">The sequence shown here is derived from an EMBL/GenBank/DDBJ whole genome shotgun (WGS) entry which is preliminary data.</text>
</comment>
<protein>
    <submittedName>
        <fullName evidence="1">Uncharacterized protein</fullName>
    </submittedName>
</protein>
<dbReference type="Proteomes" id="UP001431783">
    <property type="component" value="Unassembled WGS sequence"/>
</dbReference>
<accession>A0AAW1V009</accession>
<organism evidence="1 2">
    <name type="scientific">Henosepilachna vigintioctopunctata</name>
    <dbReference type="NCBI Taxonomy" id="420089"/>
    <lineage>
        <taxon>Eukaryota</taxon>
        <taxon>Metazoa</taxon>
        <taxon>Ecdysozoa</taxon>
        <taxon>Arthropoda</taxon>
        <taxon>Hexapoda</taxon>
        <taxon>Insecta</taxon>
        <taxon>Pterygota</taxon>
        <taxon>Neoptera</taxon>
        <taxon>Endopterygota</taxon>
        <taxon>Coleoptera</taxon>
        <taxon>Polyphaga</taxon>
        <taxon>Cucujiformia</taxon>
        <taxon>Coccinelloidea</taxon>
        <taxon>Coccinellidae</taxon>
        <taxon>Epilachninae</taxon>
        <taxon>Epilachnini</taxon>
        <taxon>Henosepilachna</taxon>
    </lineage>
</organism>